<dbReference type="Proteomes" id="UP000578252">
    <property type="component" value="Unassembled WGS sequence"/>
</dbReference>
<proteinExistence type="predicted"/>
<feature type="compositionally biased region" description="Basic and acidic residues" evidence="2">
    <location>
        <begin position="64"/>
        <end position="86"/>
    </location>
</feature>
<dbReference type="RefSeq" id="WP_169771677.1">
    <property type="nucleotide sequence ID" value="NZ_JABCUR010000002.1"/>
</dbReference>
<dbReference type="AlphaFoldDB" id="A0A7Y0U0G5"/>
<comment type="caution">
    <text evidence="3">The sequence shown here is derived from an EMBL/GenBank/DDBJ whole genome shotgun (WGS) entry which is preliminary data.</text>
</comment>
<protein>
    <recommendedName>
        <fullName evidence="5">ATPase</fullName>
    </recommendedName>
</protein>
<organism evidence="3 4">
    <name type="scientific">Mobiluncus mulieris</name>
    <dbReference type="NCBI Taxonomy" id="2052"/>
    <lineage>
        <taxon>Bacteria</taxon>
        <taxon>Bacillati</taxon>
        <taxon>Actinomycetota</taxon>
        <taxon>Actinomycetes</taxon>
        <taxon>Actinomycetales</taxon>
        <taxon>Actinomycetaceae</taxon>
        <taxon>Mobiluncus</taxon>
    </lineage>
</organism>
<evidence type="ECO:0000256" key="2">
    <source>
        <dbReference type="SAM" id="MobiDB-lite"/>
    </source>
</evidence>
<feature type="region of interest" description="Disordered" evidence="2">
    <location>
        <begin position="1"/>
        <end position="88"/>
    </location>
</feature>
<dbReference type="EMBL" id="JABCUR010000002">
    <property type="protein sequence ID" value="NMW64671.1"/>
    <property type="molecule type" value="Genomic_DNA"/>
</dbReference>
<feature type="compositionally biased region" description="Basic and acidic residues" evidence="2">
    <location>
        <begin position="258"/>
        <end position="278"/>
    </location>
</feature>
<feature type="compositionally biased region" description="Low complexity" evidence="2">
    <location>
        <begin position="46"/>
        <end position="60"/>
    </location>
</feature>
<gene>
    <name evidence="3" type="ORF">HHJ78_03795</name>
</gene>
<name>A0A7Y0U0G5_9ACTO</name>
<keyword evidence="1" id="KW-0175">Coiled coil</keyword>
<sequence>MSNTETTDADITDKTDKTEETEETTGMPSENTGADSKESSQVKPGSEPVETAEPAEPSEPTEAEPNKESNGKSNHKPADKPGKEPEALTSQQMIAQLNAEDYKGSELMDVLAEIEALISQARSLPMSSFVLVNKAQALSLLDSAREAMPADIRMANQIVAGANAVIERAQEEANEILAKAQSKSEQIQADAHARADELINKERIVVMAQDRAEQVIEKATKIAENQTSGADKYCEDKLAELEGILRKMQEQSAAGRKVLKERAKFDPETASEMKETHD</sequence>
<evidence type="ECO:0000313" key="3">
    <source>
        <dbReference type="EMBL" id="NMW64671.1"/>
    </source>
</evidence>
<evidence type="ECO:0008006" key="5">
    <source>
        <dbReference type="Google" id="ProtNLM"/>
    </source>
</evidence>
<reference evidence="3 4" key="1">
    <citation type="submission" date="2020-04" db="EMBL/GenBank/DDBJ databases">
        <title>Antimicrobial susceptibility and clonality of vaginal-derived multi-drug resistant Mobiluncus isolates in China.</title>
        <authorList>
            <person name="Zhang X."/>
        </authorList>
    </citation>
    <scope>NUCLEOTIDE SEQUENCE [LARGE SCALE GENOMIC DNA]</scope>
    <source>
        <strain evidence="3 4">13</strain>
    </source>
</reference>
<feature type="region of interest" description="Disordered" evidence="2">
    <location>
        <begin position="251"/>
        <end position="278"/>
    </location>
</feature>
<evidence type="ECO:0000256" key="1">
    <source>
        <dbReference type="SAM" id="Coils"/>
    </source>
</evidence>
<accession>A0A7Y0U0G5</accession>
<evidence type="ECO:0000313" key="4">
    <source>
        <dbReference type="Proteomes" id="UP000578252"/>
    </source>
</evidence>
<feature type="coiled-coil region" evidence="1">
    <location>
        <begin position="152"/>
        <end position="190"/>
    </location>
</feature>